<feature type="transmembrane region" description="Helical" evidence="7">
    <location>
        <begin position="49"/>
        <end position="66"/>
    </location>
</feature>
<dbReference type="InterPro" id="IPR029787">
    <property type="entry name" value="Nucleotide_cyclase"/>
</dbReference>
<dbReference type="Pfam" id="PF03924">
    <property type="entry name" value="CHASE"/>
    <property type="match status" value="1"/>
</dbReference>
<keyword evidence="3" id="KW-1003">Cell membrane</keyword>
<evidence type="ECO:0000256" key="7">
    <source>
        <dbReference type="SAM" id="Phobius"/>
    </source>
</evidence>
<evidence type="ECO:0000256" key="1">
    <source>
        <dbReference type="ARBA" id="ARBA00001946"/>
    </source>
</evidence>
<comment type="cofactor">
    <cofactor evidence="1">
        <name>Mg(2+)</name>
        <dbReference type="ChEBI" id="CHEBI:18420"/>
    </cofactor>
</comment>
<dbReference type="SUPFAM" id="SSF141868">
    <property type="entry name" value="EAL domain-like"/>
    <property type="match status" value="1"/>
</dbReference>
<dbReference type="Gene3D" id="3.30.450.350">
    <property type="entry name" value="CHASE domain"/>
    <property type="match status" value="1"/>
</dbReference>
<dbReference type="CDD" id="cd01948">
    <property type="entry name" value="EAL"/>
    <property type="match status" value="1"/>
</dbReference>
<dbReference type="GO" id="GO:0005886">
    <property type="term" value="C:plasma membrane"/>
    <property type="evidence" value="ECO:0007669"/>
    <property type="project" value="UniProtKB-SubCell"/>
</dbReference>
<keyword evidence="5 7" id="KW-1133">Transmembrane helix</keyword>
<dbReference type="Gene3D" id="3.20.20.450">
    <property type="entry name" value="EAL domain"/>
    <property type="match status" value="1"/>
</dbReference>
<dbReference type="InterPro" id="IPR001633">
    <property type="entry name" value="EAL_dom"/>
</dbReference>
<dbReference type="InterPro" id="IPR043128">
    <property type="entry name" value="Rev_trsase/Diguanyl_cyclase"/>
</dbReference>
<dbReference type="InterPro" id="IPR052155">
    <property type="entry name" value="Biofilm_reg_signaling"/>
</dbReference>
<evidence type="ECO:0000256" key="3">
    <source>
        <dbReference type="ARBA" id="ARBA00022475"/>
    </source>
</evidence>
<feature type="domain" description="GGDEF" evidence="10">
    <location>
        <begin position="586"/>
        <end position="719"/>
    </location>
</feature>
<dbReference type="EMBL" id="CP018308">
    <property type="protein sequence ID" value="ASI91237.1"/>
    <property type="molecule type" value="Genomic_DNA"/>
</dbReference>
<comment type="subcellular location">
    <subcellularLocation>
        <location evidence="2">Cell membrane</location>
        <topology evidence="2">Multi-pass membrane protein</topology>
    </subcellularLocation>
</comment>
<accession>A0AAN1FJ47</accession>
<evidence type="ECO:0000256" key="5">
    <source>
        <dbReference type="ARBA" id="ARBA00022989"/>
    </source>
</evidence>
<dbReference type="KEGG" id="vsh:BSZ05_16270"/>
<dbReference type="InterPro" id="IPR035919">
    <property type="entry name" value="EAL_sf"/>
</dbReference>
<dbReference type="PANTHER" id="PTHR44757">
    <property type="entry name" value="DIGUANYLATE CYCLASE DGCP"/>
    <property type="match status" value="1"/>
</dbReference>
<reference evidence="12" key="1">
    <citation type="submission" date="2016-12" db="EMBL/GenBank/DDBJ databases">
        <title>Comparative genomic analysis reveals the diversity, evolution, and environmental adaptation strategies of the genus Vibrio.</title>
        <authorList>
            <person name="Lin H."/>
            <person name="Wang X."/>
            <person name="Zhang X.-H."/>
        </authorList>
    </citation>
    <scope>NUCLEOTIDE SEQUENCE [LARGE SCALE GENOMIC DNA]</scope>
    <source>
        <strain evidence="12">QT6D1</strain>
    </source>
</reference>
<dbReference type="Pfam" id="PF00563">
    <property type="entry name" value="EAL"/>
    <property type="match status" value="1"/>
</dbReference>
<evidence type="ECO:0000259" key="10">
    <source>
        <dbReference type="PROSITE" id="PS50887"/>
    </source>
</evidence>
<feature type="transmembrane region" description="Helical" evidence="7">
    <location>
        <begin position="208"/>
        <end position="226"/>
    </location>
</feature>
<dbReference type="PROSITE" id="PS50883">
    <property type="entry name" value="EAL"/>
    <property type="match status" value="1"/>
</dbReference>
<feature type="transmembrane region" description="Helical" evidence="7">
    <location>
        <begin position="25"/>
        <end position="43"/>
    </location>
</feature>
<dbReference type="SMART" id="SM00052">
    <property type="entry name" value="EAL"/>
    <property type="match status" value="1"/>
</dbReference>
<sequence>MNNNNRLVTTDSLSKQGRPLSSFDLRYVSLFFLYIVSSFLFSMLSPQTLVASLWPSAGIALAGCFLWQRHFLPAILAGSLIFSIGIQLFDGNATGLSLIITSIGISFASTVQAWINYRVLRHLSLNVISLASFTKVTLFIGVAFICSLIGSLLVNLLIEPAHILRFSDSYWANVGIQCLGDFLGIIIITPIVVILFKSRDRLANRLKHSRALIFPLSIVFITLIIIQNYSDKTLKSDSLNEVQVRSQLIEKNLNHQVENYLKSLSTLARHLSGNGDITQEEFREITLPLIDKTPGIRGFSWNPLVEQRHVSKFEIETNNQSSSMFKVRGTPLNEYDPLVVVKWIEPFLSNEKAFGFNVFSNAARREAMILAQNNNYPVATEIIQLVQLETKEPGFLIFTPINDGPSLDTSVITRSFNLSGFAVGVFVVGDIVKASVNNSSAHYMDVEILDPSAGDEVIYRYFSPDNLAPSEGAVEFSFSQQVTTREWTVVLSVSQQVLLSLTAQKSVTFLIYESVFGALSVLLIMTVFNNHKVLLRRVKSRTKELEASRDQLKRYAFNDALTNLPNRRMFIEQTNHALRLAERNRSIAAVLFLDLNRFKHVNDSLGHDFGDKLLVEVSKRLSGCLRSSDVLARFGGDEFTILIENLTNIEQAIALSKKIINGLRKPIQIGRESLTISTSIGIAAYPKDGQNVDDLLRAADTAMYKAKESSVGYFCYANTLRKQAQHKLFIESELPRALKKGQFELYYQPIIELRSGKHLGCECLLRWNHPTYGVISPDSFIPIAEVSGEIIPIGAWVIEQACKQIRVWQDQNIYHKKVSVNVSVVQLVSGQLIEHVMVPLQRYGISPEALELEITESVLVQNMGQAIRFITELKKIGVNIAIDDYGTGYSSLSYLKQLPVDSLKIDRIFIDQLHPEDMTIVSSTLQMANELGINVIAEGIQTAEQMKILIDHDCQWGQGFLFSKPLPQSSYTAFCQNSKLSRSERSN</sequence>
<dbReference type="InterPro" id="IPR042240">
    <property type="entry name" value="CHASE_sf"/>
</dbReference>
<keyword evidence="6 7" id="KW-0472">Membrane</keyword>
<feature type="domain" description="CHASE" evidence="8">
    <location>
        <begin position="273"/>
        <end position="490"/>
    </location>
</feature>
<organism evidence="11 12">
    <name type="scientific">Vibrio mediterranei</name>
    <dbReference type="NCBI Taxonomy" id="689"/>
    <lineage>
        <taxon>Bacteria</taxon>
        <taxon>Pseudomonadati</taxon>
        <taxon>Pseudomonadota</taxon>
        <taxon>Gammaproteobacteria</taxon>
        <taxon>Vibrionales</taxon>
        <taxon>Vibrionaceae</taxon>
        <taxon>Vibrio</taxon>
    </lineage>
</organism>
<keyword evidence="4 7" id="KW-0812">Transmembrane</keyword>
<feature type="transmembrane region" description="Helical" evidence="7">
    <location>
        <begin position="136"/>
        <end position="158"/>
    </location>
</feature>
<evidence type="ECO:0000259" key="9">
    <source>
        <dbReference type="PROSITE" id="PS50883"/>
    </source>
</evidence>
<evidence type="ECO:0000256" key="6">
    <source>
        <dbReference type="ARBA" id="ARBA00023136"/>
    </source>
</evidence>
<evidence type="ECO:0008006" key="13">
    <source>
        <dbReference type="Google" id="ProtNLM"/>
    </source>
</evidence>
<dbReference type="GO" id="GO:0007165">
    <property type="term" value="P:signal transduction"/>
    <property type="evidence" value="ECO:0007669"/>
    <property type="project" value="UniProtKB-ARBA"/>
</dbReference>
<name>A0AAN1FJ47_9VIBR</name>
<dbReference type="Pfam" id="PF00990">
    <property type="entry name" value="GGDEF"/>
    <property type="match status" value="1"/>
</dbReference>
<dbReference type="FunFam" id="3.30.70.270:FF:000001">
    <property type="entry name" value="Diguanylate cyclase domain protein"/>
    <property type="match status" value="1"/>
</dbReference>
<proteinExistence type="predicted"/>
<feature type="domain" description="EAL" evidence="9">
    <location>
        <begin position="727"/>
        <end position="979"/>
    </location>
</feature>
<protein>
    <recommendedName>
        <fullName evidence="13">EAL domain-containing protein</fullName>
    </recommendedName>
</protein>
<evidence type="ECO:0000256" key="4">
    <source>
        <dbReference type="ARBA" id="ARBA00022692"/>
    </source>
</evidence>
<dbReference type="SMART" id="SM01079">
    <property type="entry name" value="CHASE"/>
    <property type="match status" value="1"/>
</dbReference>
<dbReference type="SMART" id="SM00267">
    <property type="entry name" value="GGDEF"/>
    <property type="match status" value="1"/>
</dbReference>
<dbReference type="Pfam" id="PF05231">
    <property type="entry name" value="MASE1"/>
    <property type="match status" value="1"/>
</dbReference>
<dbReference type="InterPro" id="IPR000160">
    <property type="entry name" value="GGDEF_dom"/>
</dbReference>
<dbReference type="AlphaFoldDB" id="A0AAN1FJ47"/>
<dbReference type="Proteomes" id="UP000197092">
    <property type="component" value="Chromosome 1"/>
</dbReference>
<evidence type="ECO:0000313" key="12">
    <source>
        <dbReference type="Proteomes" id="UP000197092"/>
    </source>
</evidence>
<dbReference type="PROSITE" id="PS50839">
    <property type="entry name" value="CHASE"/>
    <property type="match status" value="1"/>
</dbReference>
<evidence type="ECO:0000259" key="8">
    <source>
        <dbReference type="PROSITE" id="PS50839"/>
    </source>
</evidence>
<dbReference type="PANTHER" id="PTHR44757:SF2">
    <property type="entry name" value="BIOFILM ARCHITECTURE MAINTENANCE PROTEIN MBAA"/>
    <property type="match status" value="1"/>
</dbReference>
<dbReference type="InterPro" id="IPR007895">
    <property type="entry name" value="MASE1"/>
</dbReference>
<dbReference type="GO" id="GO:0003824">
    <property type="term" value="F:catalytic activity"/>
    <property type="evidence" value="ECO:0007669"/>
    <property type="project" value="UniProtKB-ARBA"/>
</dbReference>
<evidence type="ECO:0000256" key="2">
    <source>
        <dbReference type="ARBA" id="ARBA00004651"/>
    </source>
</evidence>
<feature type="transmembrane region" description="Helical" evidence="7">
    <location>
        <begin position="71"/>
        <end position="89"/>
    </location>
</feature>
<dbReference type="CDD" id="cd01949">
    <property type="entry name" value="GGDEF"/>
    <property type="match status" value="1"/>
</dbReference>
<dbReference type="PROSITE" id="PS50887">
    <property type="entry name" value="GGDEF"/>
    <property type="match status" value="1"/>
</dbReference>
<evidence type="ECO:0000313" key="11">
    <source>
        <dbReference type="EMBL" id="ASI91237.1"/>
    </source>
</evidence>
<dbReference type="InterPro" id="IPR006189">
    <property type="entry name" value="CHASE_dom"/>
</dbReference>
<dbReference type="Gene3D" id="3.30.70.270">
    <property type="match status" value="1"/>
</dbReference>
<gene>
    <name evidence="11" type="ORF">BSZ05_16270</name>
</gene>
<dbReference type="SUPFAM" id="SSF55073">
    <property type="entry name" value="Nucleotide cyclase"/>
    <property type="match status" value="1"/>
</dbReference>
<feature type="transmembrane region" description="Helical" evidence="7">
    <location>
        <begin position="95"/>
        <end position="115"/>
    </location>
</feature>
<feature type="transmembrane region" description="Helical" evidence="7">
    <location>
        <begin position="170"/>
        <end position="196"/>
    </location>
</feature>
<dbReference type="NCBIfam" id="TIGR00254">
    <property type="entry name" value="GGDEF"/>
    <property type="match status" value="1"/>
</dbReference>